<protein>
    <recommendedName>
        <fullName evidence="3">Tudor domain-containing protein</fullName>
    </recommendedName>
</protein>
<reference evidence="1 2" key="1">
    <citation type="journal article" date="2013" name="Curr. Biol.">
        <title>The Genome of the Foraminiferan Reticulomyxa filosa.</title>
        <authorList>
            <person name="Glockner G."/>
            <person name="Hulsmann N."/>
            <person name="Schleicher M."/>
            <person name="Noegel A.A."/>
            <person name="Eichinger L."/>
            <person name="Gallinger C."/>
            <person name="Pawlowski J."/>
            <person name="Sierra R."/>
            <person name="Euteneuer U."/>
            <person name="Pillet L."/>
            <person name="Moustafa A."/>
            <person name="Platzer M."/>
            <person name="Groth M."/>
            <person name="Szafranski K."/>
            <person name="Schliwa M."/>
        </authorList>
    </citation>
    <scope>NUCLEOTIDE SEQUENCE [LARGE SCALE GENOMIC DNA]</scope>
</reference>
<evidence type="ECO:0008006" key="3">
    <source>
        <dbReference type="Google" id="ProtNLM"/>
    </source>
</evidence>
<feature type="non-terminal residue" evidence="1">
    <location>
        <position position="178"/>
    </location>
</feature>
<keyword evidence="2" id="KW-1185">Reference proteome</keyword>
<dbReference type="EMBL" id="ASPP01022014">
    <property type="protein sequence ID" value="ETO11803.1"/>
    <property type="molecule type" value="Genomic_DNA"/>
</dbReference>
<proteinExistence type="predicted"/>
<gene>
    <name evidence="1" type="ORF">RFI_25574</name>
</gene>
<dbReference type="Proteomes" id="UP000023152">
    <property type="component" value="Unassembled WGS sequence"/>
</dbReference>
<sequence length="178" mass="21044">MPTDKDKFNRDIRQQLIDMGFEDEDVEEAIEESLTVTLFQKCSPIKVKKKKKKGTRFRRVCKPFTSIENEKESMNDCEMTTENMFMYCVYICLLDNRSNKSNVLMNNINDTICKLLFSIQSKQFYVGMDVWVWTTEKREWAAGKVVSITKQLISIIFNGNDFRWVENDSDHFTTTRQK</sequence>
<accession>X6MCR6</accession>
<organism evidence="1 2">
    <name type="scientific">Reticulomyxa filosa</name>
    <dbReference type="NCBI Taxonomy" id="46433"/>
    <lineage>
        <taxon>Eukaryota</taxon>
        <taxon>Sar</taxon>
        <taxon>Rhizaria</taxon>
        <taxon>Retaria</taxon>
        <taxon>Foraminifera</taxon>
        <taxon>Monothalamids</taxon>
        <taxon>Reticulomyxidae</taxon>
        <taxon>Reticulomyxa</taxon>
    </lineage>
</organism>
<comment type="caution">
    <text evidence="1">The sequence shown here is derived from an EMBL/GenBank/DDBJ whole genome shotgun (WGS) entry which is preliminary data.</text>
</comment>
<evidence type="ECO:0000313" key="1">
    <source>
        <dbReference type="EMBL" id="ETO11803.1"/>
    </source>
</evidence>
<dbReference type="AlphaFoldDB" id="X6MCR6"/>
<evidence type="ECO:0000313" key="2">
    <source>
        <dbReference type="Proteomes" id="UP000023152"/>
    </source>
</evidence>
<name>X6MCR6_RETFI</name>